<sequence length="218" mass="23315">MFKRFFCVAVLSVLPVFAHSAVIVQDLSVTRQATDFDTPITFNLFDNTLTGDTLQSVIIELFARSSGSVKIENRNPSRSANVTARLSTSITLYLMDGLTSISASPFVFRSDVLSAFDGSLDYDGSSGVEFLNLATNDYEVATITSDDLLTLFTGVGQGQLLFEAIATSGVTGGGNLSTIIDTFASADVRITYFTVSESGSFGILLLGIGMLVARRKLN</sequence>
<dbReference type="RefSeq" id="WP_136781610.1">
    <property type="nucleotide sequence ID" value="NZ_SWCO01000003.1"/>
</dbReference>
<evidence type="ECO:0000313" key="3">
    <source>
        <dbReference type="EMBL" id="TKB03900.1"/>
    </source>
</evidence>
<dbReference type="Proteomes" id="UP000305471">
    <property type="component" value="Unassembled WGS sequence"/>
</dbReference>
<dbReference type="OrthoDB" id="6336687at2"/>
<dbReference type="AlphaFoldDB" id="A0A4U0ZNV8"/>
<comment type="caution">
    <text evidence="3">The sequence shown here is derived from an EMBL/GenBank/DDBJ whole genome shotgun (WGS) entry which is preliminary data.</text>
</comment>
<feature type="signal peptide" evidence="2">
    <location>
        <begin position="1"/>
        <end position="20"/>
    </location>
</feature>
<evidence type="ECO:0000256" key="2">
    <source>
        <dbReference type="SAM" id="SignalP"/>
    </source>
</evidence>
<accession>A0A4U0ZNV8</accession>
<keyword evidence="1" id="KW-0812">Transmembrane</keyword>
<keyword evidence="2" id="KW-0732">Signal</keyword>
<proteinExistence type="predicted"/>
<dbReference type="NCBIfam" id="NF033208">
    <property type="entry name" value="choice_anch_E"/>
    <property type="match status" value="1"/>
</dbReference>
<keyword evidence="1" id="KW-1133">Transmembrane helix</keyword>
<dbReference type="EMBL" id="SWCO01000003">
    <property type="protein sequence ID" value="TKB03900.1"/>
    <property type="molecule type" value="Genomic_DNA"/>
</dbReference>
<protein>
    <submittedName>
        <fullName evidence="3">Choice-of-anchor E domain-containing protein</fullName>
    </submittedName>
</protein>
<gene>
    <name evidence="3" type="ORF">E5672_07375</name>
</gene>
<feature type="transmembrane region" description="Helical" evidence="1">
    <location>
        <begin position="190"/>
        <end position="213"/>
    </location>
</feature>
<name>A0A4U0ZNV8_9ALTE</name>
<reference evidence="3 4" key="1">
    <citation type="submission" date="2019-04" db="EMBL/GenBank/DDBJ databases">
        <title>Alteromonas portus sp. nov., an alginate lyase-excreting marine bacterium.</title>
        <authorList>
            <person name="Huang H."/>
            <person name="Mo K."/>
            <person name="Bao S."/>
        </authorList>
    </citation>
    <scope>NUCLEOTIDE SEQUENCE [LARGE SCALE GENOMIC DNA]</scope>
    <source>
        <strain evidence="3 4">HB161718</strain>
    </source>
</reference>
<keyword evidence="4" id="KW-1185">Reference proteome</keyword>
<organism evidence="3 4">
    <name type="scientific">Alteromonas portus</name>
    <dbReference type="NCBI Taxonomy" id="2565549"/>
    <lineage>
        <taxon>Bacteria</taxon>
        <taxon>Pseudomonadati</taxon>
        <taxon>Pseudomonadota</taxon>
        <taxon>Gammaproteobacteria</taxon>
        <taxon>Alteromonadales</taxon>
        <taxon>Alteromonadaceae</taxon>
        <taxon>Alteromonas/Salinimonas group</taxon>
        <taxon>Alteromonas</taxon>
    </lineage>
</organism>
<evidence type="ECO:0000313" key="4">
    <source>
        <dbReference type="Proteomes" id="UP000305471"/>
    </source>
</evidence>
<keyword evidence="1" id="KW-0472">Membrane</keyword>
<feature type="chain" id="PRO_5020846147" evidence="2">
    <location>
        <begin position="21"/>
        <end position="218"/>
    </location>
</feature>
<evidence type="ECO:0000256" key="1">
    <source>
        <dbReference type="SAM" id="Phobius"/>
    </source>
</evidence>